<keyword evidence="3" id="KW-1185">Reference proteome</keyword>
<evidence type="ECO:0000313" key="3">
    <source>
        <dbReference type="Proteomes" id="UP001391051"/>
    </source>
</evidence>
<name>A0ABR1QZ92_9PEZI</name>
<evidence type="ECO:0000256" key="1">
    <source>
        <dbReference type="SAM" id="MobiDB-lite"/>
    </source>
</evidence>
<sequence length="292" mass="33235">MEEEANDGSDHSSSTSLSEEALAALQQDDVADGREGGSRLLMERYLKLHKAHNKLHESHNEFENGTNQRLNKFERRLNKVAISAASSSGAPSTASELSDLEDDYQLGYEENTIPETRDVNFEQFKNRYGDDDWKNCIEVLVAGSDFEEQIRQELKRRDELDEDDHKRRPNFEESDDAIIQRVRVQSPALLFLLCETMQHSDVQWKGQNRTTFYRPFSSFVYRHDKMKDELKKLEEHWSRCSSPKDIQNETVAETVARLKPSISGVAANEAASASEAKGGCPQSIRCGTESKE</sequence>
<organism evidence="2 3">
    <name type="scientific">Apiospora aurea</name>
    <dbReference type="NCBI Taxonomy" id="335848"/>
    <lineage>
        <taxon>Eukaryota</taxon>
        <taxon>Fungi</taxon>
        <taxon>Dikarya</taxon>
        <taxon>Ascomycota</taxon>
        <taxon>Pezizomycotina</taxon>
        <taxon>Sordariomycetes</taxon>
        <taxon>Xylariomycetidae</taxon>
        <taxon>Amphisphaeriales</taxon>
        <taxon>Apiosporaceae</taxon>
        <taxon>Apiospora</taxon>
    </lineage>
</organism>
<dbReference type="Proteomes" id="UP001391051">
    <property type="component" value="Unassembled WGS sequence"/>
</dbReference>
<feature type="region of interest" description="Disordered" evidence="1">
    <location>
        <begin position="270"/>
        <end position="292"/>
    </location>
</feature>
<evidence type="ECO:0000313" key="2">
    <source>
        <dbReference type="EMBL" id="KAK7967973.1"/>
    </source>
</evidence>
<dbReference type="GeneID" id="92071534"/>
<feature type="region of interest" description="Disordered" evidence="1">
    <location>
        <begin position="1"/>
        <end position="36"/>
    </location>
</feature>
<comment type="caution">
    <text evidence="2">The sequence shown here is derived from an EMBL/GenBank/DDBJ whole genome shotgun (WGS) entry which is preliminary data.</text>
</comment>
<accession>A0ABR1QZ92</accession>
<feature type="compositionally biased region" description="Low complexity" evidence="1">
    <location>
        <begin position="12"/>
        <end position="28"/>
    </location>
</feature>
<dbReference type="RefSeq" id="XP_066707365.1">
    <property type="nucleotide sequence ID" value="XM_066838472.1"/>
</dbReference>
<proteinExistence type="predicted"/>
<dbReference type="EMBL" id="JAQQWE010000001">
    <property type="protein sequence ID" value="KAK7967973.1"/>
    <property type="molecule type" value="Genomic_DNA"/>
</dbReference>
<reference evidence="2 3" key="1">
    <citation type="submission" date="2023-01" db="EMBL/GenBank/DDBJ databases">
        <title>Analysis of 21 Apiospora genomes using comparative genomics revels a genus with tremendous synthesis potential of carbohydrate active enzymes and secondary metabolites.</title>
        <authorList>
            <person name="Sorensen T."/>
        </authorList>
    </citation>
    <scope>NUCLEOTIDE SEQUENCE [LARGE SCALE GENOMIC DNA]</scope>
    <source>
        <strain evidence="2 3">CBS 24483</strain>
    </source>
</reference>
<protein>
    <submittedName>
        <fullName evidence="2">Uncharacterized protein</fullName>
    </submittedName>
</protein>
<gene>
    <name evidence="2" type="ORF">PG986_002250</name>
</gene>